<accession>A0ABT4LDK7</accession>
<dbReference type="Pfam" id="PF12146">
    <property type="entry name" value="Hydrolase_4"/>
    <property type="match status" value="1"/>
</dbReference>
<dbReference type="SUPFAM" id="SSF53474">
    <property type="entry name" value="alpha/beta-Hydrolases"/>
    <property type="match status" value="1"/>
</dbReference>
<evidence type="ECO:0000313" key="3">
    <source>
        <dbReference type="EMBL" id="MCZ4279185.1"/>
    </source>
</evidence>
<dbReference type="Proteomes" id="UP001069802">
    <property type="component" value="Unassembled WGS sequence"/>
</dbReference>
<gene>
    <name evidence="3" type="ORF">O4H49_00255</name>
</gene>
<evidence type="ECO:0000256" key="1">
    <source>
        <dbReference type="SAM" id="MobiDB-lite"/>
    </source>
</evidence>
<dbReference type="PANTHER" id="PTHR11614">
    <property type="entry name" value="PHOSPHOLIPASE-RELATED"/>
    <property type="match status" value="1"/>
</dbReference>
<sequence>MNTEQDLDFKPTYDWCVRAFSLMKRRLGINIKLHDENGDFPGGDIYLFNHFARFETIIPQYLIHEATGGYCRCVASGELFESNENFAKFLYGVGAVPHNHPRLLPFLAAEIMRGHKVIIFPEGGMIKDKQVVGPGGELSIFSPTAQKRRKHHTGAAILALTVELFKQRVLSVFEKGEHDRLERWARALNIKSTEALLAVASKPTEIIPANITFYPIRASDNILSRSAEFLSKGNHPRMVEEVLIEANILLKDCDMDIRVSRPLEVQQVWRWWEKIMLSRLFSQINSLDDFFSLNATADTLNERMFKMCTSRGTNRLRDYYMEAIYAGVTVNLHHLASALIREFVQKGQLQVSKKRFHQALYLSIKRCQKDTEVHLHRSLSKPENYWNLWNGDSCPVLDKFFASEGCVEHLTFEGKNYGFSASVMDARSFNRVRLENLILVYANEVTPIDQAITHVKEAMDEAETVTLQDMALLLFDDEILSLDCDRKTFFKEQYRETNAKETAFAKPEPFLVLPDKPKKIGVLLVHGLLASPAEMDDFGKELADKRFPVMGLRLKGHGTSPWDLRDRHWQDWSASVSRGREILSCFVDEIVIVGFATGGSLSLYEAATHPPNIAGVVAISVPWKFKTRNLVLAHLAQGFERLASWVPKLEEKAIFRSHPAEHPNVNYQNVPVRTAYELHQLRQQLLTRLPDVSCPVRLLQGTDDPIVDARGINSVFELIGSKAKELKMIPSKRHGILYENIGGCRAEIVSFLSELETSRSEDFGKDGGERLGGSELSRPKAESEVV</sequence>
<dbReference type="EMBL" id="JAPWGY010000001">
    <property type="protein sequence ID" value="MCZ4279185.1"/>
    <property type="molecule type" value="Genomic_DNA"/>
</dbReference>
<dbReference type="InterPro" id="IPR022742">
    <property type="entry name" value="Hydrolase_4"/>
</dbReference>
<keyword evidence="3" id="KW-0378">Hydrolase</keyword>
<name>A0ABT4LDK7_9PROT</name>
<protein>
    <submittedName>
        <fullName evidence="3">Alpha/beta fold hydrolase</fullName>
    </submittedName>
</protein>
<feature type="compositionally biased region" description="Basic and acidic residues" evidence="1">
    <location>
        <begin position="758"/>
        <end position="769"/>
    </location>
</feature>
<reference evidence="3" key="1">
    <citation type="submission" date="2022-12" db="EMBL/GenBank/DDBJ databases">
        <title>Bacterial isolates from different developmental stages of Nematostella vectensis.</title>
        <authorList>
            <person name="Fraune S."/>
        </authorList>
    </citation>
    <scope>NUCLEOTIDE SEQUENCE</scope>
    <source>
        <strain evidence="3">G21630-S1</strain>
    </source>
</reference>
<organism evidence="3 4">
    <name type="scientific">Kiloniella laminariae</name>
    <dbReference type="NCBI Taxonomy" id="454162"/>
    <lineage>
        <taxon>Bacteria</taxon>
        <taxon>Pseudomonadati</taxon>
        <taxon>Pseudomonadota</taxon>
        <taxon>Alphaproteobacteria</taxon>
        <taxon>Rhodospirillales</taxon>
        <taxon>Kiloniellaceae</taxon>
        <taxon>Kiloniella</taxon>
    </lineage>
</organism>
<dbReference type="RefSeq" id="WP_269421400.1">
    <property type="nucleotide sequence ID" value="NZ_JAPWGY010000001.1"/>
</dbReference>
<feature type="region of interest" description="Disordered" evidence="1">
    <location>
        <begin position="758"/>
        <end position="786"/>
    </location>
</feature>
<feature type="domain" description="Serine aminopeptidase S33" evidence="2">
    <location>
        <begin position="521"/>
        <end position="739"/>
    </location>
</feature>
<evidence type="ECO:0000259" key="2">
    <source>
        <dbReference type="Pfam" id="PF12146"/>
    </source>
</evidence>
<dbReference type="InterPro" id="IPR051044">
    <property type="entry name" value="MAG_DAG_Lipase"/>
</dbReference>
<dbReference type="InterPro" id="IPR029058">
    <property type="entry name" value="AB_hydrolase_fold"/>
</dbReference>
<evidence type="ECO:0000313" key="4">
    <source>
        <dbReference type="Proteomes" id="UP001069802"/>
    </source>
</evidence>
<dbReference type="Gene3D" id="3.40.50.1820">
    <property type="entry name" value="alpha/beta hydrolase"/>
    <property type="match status" value="1"/>
</dbReference>
<comment type="caution">
    <text evidence="3">The sequence shown here is derived from an EMBL/GenBank/DDBJ whole genome shotgun (WGS) entry which is preliminary data.</text>
</comment>
<feature type="compositionally biased region" description="Basic and acidic residues" evidence="1">
    <location>
        <begin position="777"/>
        <end position="786"/>
    </location>
</feature>
<dbReference type="GO" id="GO:0016787">
    <property type="term" value="F:hydrolase activity"/>
    <property type="evidence" value="ECO:0007669"/>
    <property type="project" value="UniProtKB-KW"/>
</dbReference>
<keyword evidence="4" id="KW-1185">Reference proteome</keyword>
<proteinExistence type="predicted"/>